<feature type="transmembrane region" description="Helical" evidence="7">
    <location>
        <begin position="386"/>
        <end position="407"/>
    </location>
</feature>
<keyword evidence="7" id="KW-0812">Transmembrane</keyword>
<feature type="compositionally biased region" description="Basic residues" evidence="6">
    <location>
        <begin position="1151"/>
        <end position="1165"/>
    </location>
</feature>
<dbReference type="SUPFAM" id="SSF56112">
    <property type="entry name" value="Protein kinase-like (PK-like)"/>
    <property type="match status" value="1"/>
</dbReference>
<evidence type="ECO:0000256" key="3">
    <source>
        <dbReference type="ARBA" id="ARBA00022777"/>
    </source>
</evidence>
<dbReference type="Pfam" id="PF00069">
    <property type="entry name" value="Pkinase"/>
    <property type="match status" value="1"/>
</dbReference>
<sequence>MDPDRWQRLSPLLDALLELEPGARAHRLASMRTDDPALAAELEGLLGLEEGREDFLAEPVVSQLPLARAGVLVGPYRLERMLGEGGMGQVWLASRADGMYQRQVALKLLRPGLADPDLRLRFTRERQILARLGHAHIARLLDAGISADQQPYLALEYVDGEPITDWCRSRAPSVEARLRLFLQVCEAVSHAHANLIVHRDLKPSNILVTPLDEVRLLDFGIAKLLDTPDGGPESTRADARAFTLHYAAPEQVRGEPVTTMTDVYSLGVVLYEMLAGDKPYRLRRPSDAEWEEAILSADPLRPSVALQRNTSRIRGAPAQLRRDARRIAGDLDNIVLKALSKAPEQRYASADALAQDLRRYLDGRPVRARAQSLGYRARKYMVRHRWALGTGVAVLSVMVAALAIVAWQAQQAMQQAARARALQSFMIGLFENAGSAPGGTPLDVRWLLEDGVRSGELELAQQPVALAELLGVVGRLRASLGDYAVALHLQQRQAAIISGIPEPPPGLLLQAAADLGRTHRLLGRADICRDVMQPMQALALREQERLSSLAADFHTQFARCLRDRGEFDAARAGFARSLAIRRGLPGNEAGEVENLSDLASLRAATGQNALALREQRAALALLRARVGPRHRQAVDILRSTCLLQRELGDLDAAEADCREALELALEVHGTDHRATVDARRQLAMLLLDGGRLGEADVIFRDAQAWLVSRLGTRHADVARNGTSMAMVAWERGDLDEAIAGLRAVTATWRALDEPAMLATALFNEARVLHEAGAQAQAAAALEESLRLRGEHDRDHALIGDTLRLLGEVEAARGRYDKALATLRRAAALTGAAHGSTHPAARRAGAGAGAAGGGERLRGRAGRAGPPRQPARIGSGAARHRMECARRRRRAALPGPAAQGVAGDVQRPRATDRHGPPRRRSGGARGPALAPALRSAAGLNPRSAQRQRWLQGLDAALAAHHSLELGPAHGHVALIAADLDLRPVLHRAAALVHAHGHGRLAAAVADGLDLLDLVGPGQQGQAALEQFAAEIGAQAVAQDRYAHRVDHLGQLPDLRARQELGFVHQHAVQPAVGGDVGLHEGQQIVVAPEGQRLGLQPDARGHHAGAGAMVERRRQHQHPHPALAVVVRGLQERGGLSGVHRRVVEVELGHARSVRRSGHGPRRHAGARLECPAPRRRQSNRCRSTPSKAPQSCTAKARSSCSPAPAAARPG</sequence>
<dbReference type="Gene3D" id="1.25.40.10">
    <property type="entry name" value="Tetratricopeptide repeat domain"/>
    <property type="match status" value="2"/>
</dbReference>
<evidence type="ECO:0000256" key="1">
    <source>
        <dbReference type="ARBA" id="ARBA00022679"/>
    </source>
</evidence>
<evidence type="ECO:0000256" key="5">
    <source>
        <dbReference type="PROSITE-ProRule" id="PRU10141"/>
    </source>
</evidence>
<dbReference type="PROSITE" id="PS50011">
    <property type="entry name" value="PROTEIN_KINASE_DOM"/>
    <property type="match status" value="1"/>
</dbReference>
<dbReference type="Pfam" id="PF13424">
    <property type="entry name" value="TPR_12"/>
    <property type="match status" value="1"/>
</dbReference>
<feature type="domain" description="Protein kinase" evidence="8">
    <location>
        <begin position="76"/>
        <end position="361"/>
    </location>
</feature>
<keyword evidence="7" id="KW-1133">Transmembrane helix</keyword>
<accession>A0A518N4I4</accession>
<dbReference type="AlphaFoldDB" id="A0A518N4I4"/>
<organism evidence="9 10">
    <name type="scientific">Luteimonas granuli</name>
    <dbReference type="NCBI Taxonomy" id="1176533"/>
    <lineage>
        <taxon>Bacteria</taxon>
        <taxon>Pseudomonadati</taxon>
        <taxon>Pseudomonadota</taxon>
        <taxon>Gammaproteobacteria</taxon>
        <taxon>Lysobacterales</taxon>
        <taxon>Lysobacteraceae</taxon>
        <taxon>Luteimonas</taxon>
    </lineage>
</organism>
<dbReference type="Gene3D" id="3.30.200.20">
    <property type="entry name" value="Phosphorylase Kinase, domain 1"/>
    <property type="match status" value="1"/>
</dbReference>
<dbReference type="SMART" id="SM00028">
    <property type="entry name" value="TPR"/>
    <property type="match status" value="4"/>
</dbReference>
<feature type="compositionally biased region" description="Basic and acidic residues" evidence="6">
    <location>
        <begin position="905"/>
        <end position="914"/>
    </location>
</feature>
<keyword evidence="10" id="KW-1185">Reference proteome</keyword>
<feature type="binding site" evidence="5">
    <location>
        <position position="107"/>
    </location>
    <ligand>
        <name>ATP</name>
        <dbReference type="ChEBI" id="CHEBI:30616"/>
    </ligand>
</feature>
<dbReference type="GO" id="GO:0005524">
    <property type="term" value="F:ATP binding"/>
    <property type="evidence" value="ECO:0007669"/>
    <property type="project" value="UniProtKB-UniRule"/>
</dbReference>
<dbReference type="OrthoDB" id="9801841at2"/>
<keyword evidence="1" id="KW-0808">Transferase</keyword>
<dbReference type="GO" id="GO:0004674">
    <property type="term" value="F:protein serine/threonine kinase activity"/>
    <property type="evidence" value="ECO:0007669"/>
    <property type="project" value="UniProtKB-KW"/>
</dbReference>
<keyword evidence="9" id="KW-0723">Serine/threonine-protein kinase</keyword>
<dbReference type="SMART" id="SM00220">
    <property type="entry name" value="S_TKc"/>
    <property type="match status" value="1"/>
</dbReference>
<dbReference type="KEGG" id="lug:FPZ22_07925"/>
<dbReference type="InterPro" id="IPR000719">
    <property type="entry name" value="Prot_kinase_dom"/>
</dbReference>
<keyword evidence="7" id="KW-0472">Membrane</keyword>
<evidence type="ECO:0000313" key="9">
    <source>
        <dbReference type="EMBL" id="QDW66831.1"/>
    </source>
</evidence>
<evidence type="ECO:0000256" key="2">
    <source>
        <dbReference type="ARBA" id="ARBA00022741"/>
    </source>
</evidence>
<proteinExistence type="predicted"/>
<evidence type="ECO:0000256" key="7">
    <source>
        <dbReference type="SAM" id="Phobius"/>
    </source>
</evidence>
<feature type="compositionally biased region" description="Low complexity" evidence="6">
    <location>
        <begin position="862"/>
        <end position="873"/>
    </location>
</feature>
<dbReference type="InterPro" id="IPR011990">
    <property type="entry name" value="TPR-like_helical_dom_sf"/>
</dbReference>
<dbReference type="Gene3D" id="1.10.510.10">
    <property type="entry name" value="Transferase(Phosphotransferase) domain 1"/>
    <property type="match status" value="1"/>
</dbReference>
<dbReference type="SUPFAM" id="SSF48452">
    <property type="entry name" value="TPR-like"/>
    <property type="match status" value="2"/>
</dbReference>
<evidence type="ECO:0000313" key="10">
    <source>
        <dbReference type="Proteomes" id="UP000316584"/>
    </source>
</evidence>
<dbReference type="PANTHER" id="PTHR43289">
    <property type="entry name" value="MITOGEN-ACTIVATED PROTEIN KINASE KINASE KINASE 20-RELATED"/>
    <property type="match status" value="1"/>
</dbReference>
<dbReference type="InterPro" id="IPR017441">
    <property type="entry name" value="Protein_kinase_ATP_BS"/>
</dbReference>
<evidence type="ECO:0000259" key="8">
    <source>
        <dbReference type="PROSITE" id="PS50011"/>
    </source>
</evidence>
<reference evidence="9 10" key="1">
    <citation type="submission" date="2019-07" db="EMBL/GenBank/DDBJ databases">
        <title>Full genome sequence of Luteimonas sp. Gr-4.</title>
        <authorList>
            <person name="Im W.-T."/>
        </authorList>
    </citation>
    <scope>NUCLEOTIDE SEQUENCE [LARGE SCALE GENOMIC DNA]</scope>
    <source>
        <strain evidence="9 10">Gr-4</strain>
    </source>
</reference>
<feature type="compositionally biased region" description="Low complexity" evidence="6">
    <location>
        <begin position="1194"/>
        <end position="1210"/>
    </location>
</feature>
<dbReference type="Proteomes" id="UP000316584">
    <property type="component" value="Chromosome"/>
</dbReference>
<keyword evidence="3 9" id="KW-0418">Kinase</keyword>
<dbReference type="PANTHER" id="PTHR43289:SF34">
    <property type="entry name" value="SERINE_THREONINE-PROTEIN KINASE YBDM-RELATED"/>
    <property type="match status" value="1"/>
</dbReference>
<evidence type="ECO:0000256" key="6">
    <source>
        <dbReference type="SAM" id="MobiDB-lite"/>
    </source>
</evidence>
<dbReference type="InterPro" id="IPR019734">
    <property type="entry name" value="TPR_rpt"/>
</dbReference>
<name>A0A518N4I4_9GAMM</name>
<dbReference type="InterPro" id="IPR008271">
    <property type="entry name" value="Ser/Thr_kinase_AS"/>
</dbReference>
<feature type="region of interest" description="Disordered" evidence="6">
    <location>
        <begin position="831"/>
        <end position="927"/>
    </location>
</feature>
<protein>
    <submittedName>
        <fullName evidence="9">Serine/threonine protein kinase</fullName>
    </submittedName>
</protein>
<feature type="compositionally biased region" description="Polar residues" evidence="6">
    <location>
        <begin position="1180"/>
        <end position="1193"/>
    </location>
</feature>
<dbReference type="PROSITE" id="PS00108">
    <property type="entry name" value="PROTEIN_KINASE_ST"/>
    <property type="match status" value="1"/>
</dbReference>
<dbReference type="CDD" id="cd14014">
    <property type="entry name" value="STKc_PknB_like"/>
    <property type="match status" value="1"/>
</dbReference>
<dbReference type="EMBL" id="CP042218">
    <property type="protein sequence ID" value="QDW66831.1"/>
    <property type="molecule type" value="Genomic_DNA"/>
</dbReference>
<gene>
    <name evidence="9" type="ORF">FPZ22_07925</name>
</gene>
<keyword evidence="2 5" id="KW-0547">Nucleotide-binding</keyword>
<keyword evidence="4 5" id="KW-0067">ATP-binding</keyword>
<dbReference type="PROSITE" id="PS00107">
    <property type="entry name" value="PROTEIN_KINASE_ATP"/>
    <property type="match status" value="1"/>
</dbReference>
<feature type="region of interest" description="Disordered" evidence="6">
    <location>
        <begin position="1151"/>
        <end position="1210"/>
    </location>
</feature>
<evidence type="ECO:0000256" key="4">
    <source>
        <dbReference type="ARBA" id="ARBA00022840"/>
    </source>
</evidence>
<dbReference type="InterPro" id="IPR011009">
    <property type="entry name" value="Kinase-like_dom_sf"/>
</dbReference>